<keyword evidence="6" id="KW-0547">Nucleotide-binding</keyword>
<dbReference type="GO" id="GO:0004674">
    <property type="term" value="F:protein serine/threonine kinase activity"/>
    <property type="evidence" value="ECO:0007669"/>
    <property type="project" value="UniProtKB-KW"/>
</dbReference>
<evidence type="ECO:0000256" key="8">
    <source>
        <dbReference type="ARBA" id="ARBA00022840"/>
    </source>
</evidence>
<protein>
    <recommendedName>
        <fullName evidence="2">non-specific serine/threonine protein kinase</fullName>
        <ecNumber evidence="2">2.7.11.1</ecNumber>
    </recommendedName>
</protein>
<keyword evidence="3" id="KW-0723">Serine/threonine-protein kinase</keyword>
<keyword evidence="8" id="KW-0067">ATP-binding</keyword>
<name>A0A8E2E5Y6_9PEZI</name>
<evidence type="ECO:0000256" key="5">
    <source>
        <dbReference type="ARBA" id="ARBA00022679"/>
    </source>
</evidence>
<evidence type="ECO:0000313" key="13">
    <source>
        <dbReference type="EMBL" id="OCK78010.1"/>
    </source>
</evidence>
<sequence>MDRYHQERPPTRRKPLTDATFRANENATPPRQTKVKSHAFAQSPSPGILPHNESIVPNGTLAVRHQPAPSPDNKRVSQVASEEQRNTKRDSEISNTSTNASSTGGRRRKTHIGPWQLGKTIGRGGCSRVRVVRHCYTQQYGAAKIISKATAEKVRALSLANLIKSAEQDQSMSAGGKVIPFGLEREIVIMRLLEHRNIVRLYDVWENRNELYLIMEYVQGGELFHYIEEKGGLGEIEVVHLFRQIIAALLYCHRIHIHHRDLKPENILLDRATFEIKLVDFGMAALQPEGRQLSTPCGSPHYAAPEVIRFKSYDGGKADVWSCGVILYVMLTGTPPFNYSGDDRDLKDLFRAIAQADYIMPDMISREGQDLIRRILVPDPRRRITIEEIWNHPFLHKYYTDLNFLGDNAKMETWIGPRPRIDDWKALTRQTVDREILRNMRTLWHSDKEEVLLQRLLNKEGNQEKYFYTALLKHRDEHLENYAPSPGGVGYSASDYHHSKPAPSPAGLLQLPPSTHKRSQSQYSILNDEHLYSKHSFYEPPSSERSYDPFRASRDPIVAEKGNYMNVTIHRGSDSGSRKLRATTAMGHRQGSSLRIQTLKNSRRRSSGLSSTVSKKGSPAQRSSAAKRRSISRGSMASSLWPSSPPIVVRPSSIHKRGVSFSHIRRSSTMSALTTETSGLQYTPEQRKFLNHPPESAATLSSRTRAQATLAVRSTKAPTSPKIPRLRIRKPESPSKYIQSEARKVSTELEKVMEEAFNRSSIGSSIRTSITDRNRDPFEYDTPPTSFSNRGSGGLLTPTDKSAIQNRPLPPLPDETPNTFIRRELAETRERVAARLASEDGDTTADFNEVLEHLDRLMLPASSGGKRTFSAPPVKPSDYPGFLPVISEESRASEADDGHGDRDSKGHRAVTEPLNRRPGIQTRRVSDQPSTIRVVDTTSPTPIAPLNIRKRSGASTNSDSTSAGNAVQWHGASPQPKTYKSVREDLLAARPDTPDILQQLCANTKNDKPKDASVSKKRSWFRRHVSDKDTAEREQRHDSRLKIPEAWQGLDDRIKTDPVMTPIATAKHTKMQSDTSSEFPIREEKKGNGKMDGSVGRKGFLGLFGKKTKDDKAGGKLELGSTAELSSTSLLSGFDLPTASDESTTSQPPELQTNWLSRFLHIKPASKTLCFHIGRGRARQEIVRLLRDWHRFGVRDVVFDRKSNAVNARIDKSNHLRIKPVSLVIELFVVLEHGRRAQLCLARFTQTRGAASSFRKVVDIVEDVFRGKDILIEDEEKKKAMCEVLC</sequence>
<evidence type="ECO:0000256" key="3">
    <source>
        <dbReference type="ARBA" id="ARBA00022527"/>
    </source>
</evidence>
<feature type="compositionally biased region" description="Polar residues" evidence="11">
    <location>
        <begin position="953"/>
        <end position="965"/>
    </location>
</feature>
<feature type="compositionally biased region" description="Basic and acidic residues" evidence="11">
    <location>
        <begin position="890"/>
        <end position="910"/>
    </location>
</feature>
<feature type="compositionally biased region" description="Polar residues" evidence="11">
    <location>
        <begin position="927"/>
        <end position="941"/>
    </location>
</feature>
<dbReference type="InterPro" id="IPR000719">
    <property type="entry name" value="Prot_kinase_dom"/>
</dbReference>
<feature type="compositionally biased region" description="Basic and acidic residues" evidence="11">
    <location>
        <begin position="1024"/>
        <end position="1038"/>
    </location>
</feature>
<comment type="similarity">
    <text evidence="1">Belongs to the protein kinase superfamily. CAMK Ser/Thr protein kinase family. NIM1 subfamily.</text>
</comment>
<evidence type="ECO:0000256" key="2">
    <source>
        <dbReference type="ARBA" id="ARBA00012513"/>
    </source>
</evidence>
<dbReference type="FunFam" id="1.10.510.10:FF:002176">
    <property type="entry name" value="CAMK family protein kinase"/>
    <property type="match status" value="1"/>
</dbReference>
<evidence type="ECO:0000256" key="9">
    <source>
        <dbReference type="ARBA" id="ARBA00047899"/>
    </source>
</evidence>
<feature type="compositionally biased region" description="Basic and acidic residues" evidence="11">
    <location>
        <begin position="1080"/>
        <end position="1089"/>
    </location>
</feature>
<dbReference type="InterPro" id="IPR008271">
    <property type="entry name" value="Ser/Thr_kinase_AS"/>
</dbReference>
<dbReference type="Gene3D" id="1.10.510.10">
    <property type="entry name" value="Transferase(Phosphotransferase) domain 1"/>
    <property type="match status" value="1"/>
</dbReference>
<feature type="compositionally biased region" description="Basic and acidic residues" evidence="11">
    <location>
        <begin position="1"/>
        <end position="10"/>
    </location>
</feature>
<dbReference type="SMART" id="SM00220">
    <property type="entry name" value="S_TKc"/>
    <property type="match status" value="1"/>
</dbReference>
<feature type="region of interest" description="Disordered" evidence="11">
    <location>
        <begin position="1067"/>
        <end position="1092"/>
    </location>
</feature>
<organism evidence="13 14">
    <name type="scientific">Lepidopterella palustris CBS 459.81</name>
    <dbReference type="NCBI Taxonomy" id="1314670"/>
    <lineage>
        <taxon>Eukaryota</taxon>
        <taxon>Fungi</taxon>
        <taxon>Dikarya</taxon>
        <taxon>Ascomycota</taxon>
        <taxon>Pezizomycotina</taxon>
        <taxon>Dothideomycetes</taxon>
        <taxon>Pleosporomycetidae</taxon>
        <taxon>Mytilinidiales</taxon>
        <taxon>Argynnaceae</taxon>
        <taxon>Lepidopterella</taxon>
    </lineage>
</organism>
<evidence type="ECO:0000256" key="6">
    <source>
        <dbReference type="ARBA" id="ARBA00022741"/>
    </source>
</evidence>
<feature type="domain" description="Protein kinase" evidence="12">
    <location>
        <begin position="115"/>
        <end position="395"/>
    </location>
</feature>
<comment type="catalytic activity">
    <reaction evidence="10">
        <text>L-seryl-[protein] + ATP = O-phospho-L-seryl-[protein] + ADP + H(+)</text>
        <dbReference type="Rhea" id="RHEA:17989"/>
        <dbReference type="Rhea" id="RHEA-COMP:9863"/>
        <dbReference type="Rhea" id="RHEA-COMP:11604"/>
        <dbReference type="ChEBI" id="CHEBI:15378"/>
        <dbReference type="ChEBI" id="CHEBI:29999"/>
        <dbReference type="ChEBI" id="CHEBI:30616"/>
        <dbReference type="ChEBI" id="CHEBI:83421"/>
        <dbReference type="ChEBI" id="CHEBI:456216"/>
        <dbReference type="EC" id="2.7.11.1"/>
    </reaction>
</comment>
<feature type="region of interest" description="Disordered" evidence="11">
    <location>
        <begin position="483"/>
        <end position="522"/>
    </location>
</feature>
<accession>A0A8E2E5Y6</accession>
<dbReference type="PANTHER" id="PTHR24346:SF110">
    <property type="entry name" value="NON-SPECIFIC SERINE_THREONINE PROTEIN KINASE"/>
    <property type="match status" value="1"/>
</dbReference>
<dbReference type="Pfam" id="PF16797">
    <property type="entry name" value="Fungal_KA1"/>
    <property type="match status" value="1"/>
</dbReference>
<dbReference type="EC" id="2.7.11.1" evidence="2"/>
<reference evidence="13 14" key="1">
    <citation type="journal article" date="2016" name="Nat. Commun.">
        <title>Ectomycorrhizal ecology is imprinted in the genome of the dominant symbiotic fungus Cenococcum geophilum.</title>
        <authorList>
            <consortium name="DOE Joint Genome Institute"/>
            <person name="Peter M."/>
            <person name="Kohler A."/>
            <person name="Ohm R.A."/>
            <person name="Kuo A."/>
            <person name="Krutzmann J."/>
            <person name="Morin E."/>
            <person name="Arend M."/>
            <person name="Barry K.W."/>
            <person name="Binder M."/>
            <person name="Choi C."/>
            <person name="Clum A."/>
            <person name="Copeland A."/>
            <person name="Grisel N."/>
            <person name="Haridas S."/>
            <person name="Kipfer T."/>
            <person name="LaButti K."/>
            <person name="Lindquist E."/>
            <person name="Lipzen A."/>
            <person name="Maire R."/>
            <person name="Meier B."/>
            <person name="Mihaltcheva S."/>
            <person name="Molinier V."/>
            <person name="Murat C."/>
            <person name="Poggeler S."/>
            <person name="Quandt C.A."/>
            <person name="Sperisen C."/>
            <person name="Tritt A."/>
            <person name="Tisserant E."/>
            <person name="Crous P.W."/>
            <person name="Henrissat B."/>
            <person name="Nehls U."/>
            <person name="Egli S."/>
            <person name="Spatafora J.W."/>
            <person name="Grigoriev I.V."/>
            <person name="Martin F.M."/>
        </authorList>
    </citation>
    <scope>NUCLEOTIDE SEQUENCE [LARGE SCALE GENOMIC DNA]</scope>
    <source>
        <strain evidence="13 14">CBS 459.81</strain>
    </source>
</reference>
<keyword evidence="7 13" id="KW-0418">Kinase</keyword>
<dbReference type="GO" id="GO:0035556">
    <property type="term" value="P:intracellular signal transduction"/>
    <property type="evidence" value="ECO:0007669"/>
    <property type="project" value="TreeGrafter"/>
</dbReference>
<evidence type="ECO:0000313" key="14">
    <source>
        <dbReference type="Proteomes" id="UP000250266"/>
    </source>
</evidence>
<feature type="region of interest" description="Disordered" evidence="11">
    <location>
        <begin position="1001"/>
        <end position="1038"/>
    </location>
</feature>
<dbReference type="EMBL" id="KV745086">
    <property type="protein sequence ID" value="OCK78010.1"/>
    <property type="molecule type" value="Genomic_DNA"/>
</dbReference>
<evidence type="ECO:0000256" key="1">
    <source>
        <dbReference type="ARBA" id="ARBA00010791"/>
    </source>
</evidence>
<evidence type="ECO:0000256" key="10">
    <source>
        <dbReference type="ARBA" id="ARBA00048679"/>
    </source>
</evidence>
<feature type="compositionally biased region" description="Low complexity" evidence="11">
    <location>
        <begin position="94"/>
        <end position="104"/>
    </location>
</feature>
<evidence type="ECO:0000256" key="7">
    <source>
        <dbReference type="ARBA" id="ARBA00022777"/>
    </source>
</evidence>
<dbReference type="Gene3D" id="3.30.310.220">
    <property type="entry name" value="Fungal kinase associated-1 domain"/>
    <property type="match status" value="1"/>
</dbReference>
<keyword evidence="14" id="KW-1185">Reference proteome</keyword>
<dbReference type="Proteomes" id="UP000250266">
    <property type="component" value="Unassembled WGS sequence"/>
</dbReference>
<dbReference type="PROSITE" id="PS00108">
    <property type="entry name" value="PROTEIN_KINASE_ST"/>
    <property type="match status" value="1"/>
</dbReference>
<dbReference type="SUPFAM" id="SSF56112">
    <property type="entry name" value="Protein kinase-like (PK-like)"/>
    <property type="match status" value="1"/>
</dbReference>
<feature type="compositionally biased region" description="Basic and acidic residues" evidence="11">
    <location>
        <begin position="1005"/>
        <end position="1014"/>
    </location>
</feature>
<dbReference type="InterPro" id="IPR043024">
    <property type="entry name" value="KA1_sf_fungal"/>
</dbReference>
<proteinExistence type="inferred from homology"/>
<dbReference type="PANTHER" id="PTHR24346">
    <property type="entry name" value="MAP/MICROTUBULE AFFINITY-REGULATING KINASE"/>
    <property type="match status" value="1"/>
</dbReference>
<keyword evidence="5" id="KW-0808">Transferase</keyword>
<dbReference type="InterPro" id="IPR031850">
    <property type="entry name" value="Fungal_KA1_dom"/>
</dbReference>
<comment type="catalytic activity">
    <reaction evidence="9">
        <text>L-threonyl-[protein] + ATP = O-phospho-L-threonyl-[protein] + ADP + H(+)</text>
        <dbReference type="Rhea" id="RHEA:46608"/>
        <dbReference type="Rhea" id="RHEA-COMP:11060"/>
        <dbReference type="Rhea" id="RHEA-COMP:11605"/>
        <dbReference type="ChEBI" id="CHEBI:15378"/>
        <dbReference type="ChEBI" id="CHEBI:30013"/>
        <dbReference type="ChEBI" id="CHEBI:30616"/>
        <dbReference type="ChEBI" id="CHEBI:61977"/>
        <dbReference type="ChEBI" id="CHEBI:456216"/>
        <dbReference type="EC" id="2.7.11.1"/>
    </reaction>
</comment>
<dbReference type="PROSITE" id="PS50011">
    <property type="entry name" value="PROTEIN_KINASE_DOM"/>
    <property type="match status" value="1"/>
</dbReference>
<feature type="compositionally biased region" description="Basic and acidic residues" evidence="11">
    <location>
        <begin position="82"/>
        <end position="92"/>
    </location>
</feature>
<feature type="compositionally biased region" description="Polar residues" evidence="11">
    <location>
        <begin position="590"/>
        <end position="600"/>
    </location>
</feature>
<dbReference type="Pfam" id="PF00069">
    <property type="entry name" value="Pkinase"/>
    <property type="match status" value="1"/>
</dbReference>
<feature type="region of interest" description="Disordered" evidence="11">
    <location>
        <begin position="890"/>
        <end position="978"/>
    </location>
</feature>
<feature type="region of interest" description="Disordered" evidence="11">
    <location>
        <begin position="772"/>
        <end position="817"/>
    </location>
</feature>
<feature type="region of interest" description="Disordered" evidence="11">
    <location>
        <begin position="1"/>
        <end position="116"/>
    </location>
</feature>
<dbReference type="GO" id="GO:0005938">
    <property type="term" value="C:cell cortex"/>
    <property type="evidence" value="ECO:0007669"/>
    <property type="project" value="UniProtKB-ARBA"/>
</dbReference>
<feature type="region of interest" description="Disordered" evidence="11">
    <location>
        <begin position="568"/>
        <end position="651"/>
    </location>
</feature>
<evidence type="ECO:0000256" key="11">
    <source>
        <dbReference type="SAM" id="MobiDB-lite"/>
    </source>
</evidence>
<dbReference type="InterPro" id="IPR011009">
    <property type="entry name" value="Kinase-like_dom_sf"/>
</dbReference>
<dbReference type="GO" id="GO:0005524">
    <property type="term" value="F:ATP binding"/>
    <property type="evidence" value="ECO:0007669"/>
    <property type="project" value="UniProtKB-KW"/>
</dbReference>
<gene>
    <name evidence="13" type="ORF">K432DRAFT_427576</name>
</gene>
<keyword evidence="4" id="KW-0597">Phosphoprotein</keyword>
<evidence type="ECO:0000256" key="4">
    <source>
        <dbReference type="ARBA" id="ARBA00022553"/>
    </source>
</evidence>
<evidence type="ECO:0000259" key="12">
    <source>
        <dbReference type="PROSITE" id="PS50011"/>
    </source>
</evidence>
<dbReference type="OrthoDB" id="504170at2759"/>